<dbReference type="GO" id="GO:0006508">
    <property type="term" value="P:proteolysis"/>
    <property type="evidence" value="ECO:0007669"/>
    <property type="project" value="UniProtKB-KW"/>
</dbReference>
<evidence type="ECO:0000313" key="2">
    <source>
        <dbReference type="EMBL" id="UOE41965.1"/>
    </source>
</evidence>
<dbReference type="SUPFAM" id="SSF50630">
    <property type="entry name" value="Acid proteases"/>
    <property type="match status" value="1"/>
</dbReference>
<dbReference type="InterPro" id="IPR001478">
    <property type="entry name" value="PDZ"/>
</dbReference>
<evidence type="ECO:0000259" key="1">
    <source>
        <dbReference type="PROSITE" id="PS50106"/>
    </source>
</evidence>
<dbReference type="InterPro" id="IPR036034">
    <property type="entry name" value="PDZ_sf"/>
</dbReference>
<dbReference type="Proteomes" id="UP000831460">
    <property type="component" value="Chromosome"/>
</dbReference>
<dbReference type="SUPFAM" id="SSF50156">
    <property type="entry name" value="PDZ domain-like"/>
    <property type="match status" value="1"/>
</dbReference>
<dbReference type="PROSITE" id="PS50106">
    <property type="entry name" value="PDZ"/>
    <property type="match status" value="1"/>
</dbReference>
<reference evidence="2 3" key="1">
    <citation type="submission" date="2022-03" db="EMBL/GenBank/DDBJ databases">
        <title>Chryseobacterium sp. isolated from particulate matters in swine house.</title>
        <authorList>
            <person name="Won M."/>
            <person name="Kim S.-J."/>
            <person name="Kwon S.-W."/>
        </authorList>
    </citation>
    <scope>NUCLEOTIDE SEQUENCE [LARGE SCALE GENOMIC DNA]</scope>
    <source>
        <strain evidence="2 3">SC2-2</strain>
    </source>
</reference>
<dbReference type="SMART" id="SM00228">
    <property type="entry name" value="PDZ"/>
    <property type="match status" value="1"/>
</dbReference>
<gene>
    <name evidence="2" type="ORF">MTP09_04850</name>
</gene>
<dbReference type="RefSeq" id="WP_243550889.1">
    <property type="nucleotide sequence ID" value="NZ_CP094532.1"/>
</dbReference>
<dbReference type="InterPro" id="IPR021109">
    <property type="entry name" value="Peptidase_aspartic_dom_sf"/>
</dbReference>
<dbReference type="Pfam" id="PF13180">
    <property type="entry name" value="PDZ_2"/>
    <property type="match status" value="1"/>
</dbReference>
<dbReference type="EMBL" id="CP094532">
    <property type="protein sequence ID" value="UOE41965.1"/>
    <property type="molecule type" value="Genomic_DNA"/>
</dbReference>
<keyword evidence="2" id="KW-0378">Hydrolase</keyword>
<proteinExistence type="predicted"/>
<evidence type="ECO:0000313" key="3">
    <source>
        <dbReference type="Proteomes" id="UP000831460"/>
    </source>
</evidence>
<name>A0ABY4BZM4_9FLAO</name>
<accession>A0ABY4BZM4</accession>
<dbReference type="Gene3D" id="2.30.42.10">
    <property type="match status" value="1"/>
</dbReference>
<dbReference type="GO" id="GO:0008233">
    <property type="term" value="F:peptidase activity"/>
    <property type="evidence" value="ECO:0007669"/>
    <property type="project" value="UniProtKB-KW"/>
</dbReference>
<sequence length="445" mass="51159">MKFLKTIFLLFFVIARSQDGFQISNPKKTVIPFQLINNLIFIPVNINGTELTFLLDSGVSETILFSLENKEVNFNNVEKIKFSGMGESLDIEGLKSEKNTISIGKDFRDQNHTVYVILDEGINFSSHVGIPVNGIIGYHFFKDHPIMIDFESKKITVFNESKRYERQIRRFEEFPITIEGNKPYIIADVEMTNQRVPSKLLVDSGNSDAIWLFPKLIKDFEYNRPNIDDYLGQGFNGDIFGKRSRIHGLYIGNFSFVKPLTAMPDEYSIQHLNLAPNRKGSIGSDILRRFTVIFNYPEKKIFLRKNRSFNDPFLFNSSGLDIMHDGMSWEKDLVKIETKKRMEIASEGTNIYSANEGFRYNFVLKPQYTVSGCRKDSPCFEAGIRKGDRIISINKKAIGNFTLQRINDLLKSQEGTRLNFRIERNGEESNHTVILKDPIPYSDAN</sequence>
<protein>
    <submittedName>
        <fullName evidence="2">Aspartyl protease family protein</fullName>
    </submittedName>
</protein>
<dbReference type="Gene3D" id="2.40.70.10">
    <property type="entry name" value="Acid Proteases"/>
    <property type="match status" value="1"/>
</dbReference>
<organism evidence="2 3">
    <name type="scientific">Chryseobacterium suipulveris</name>
    <dbReference type="NCBI Taxonomy" id="2929800"/>
    <lineage>
        <taxon>Bacteria</taxon>
        <taxon>Pseudomonadati</taxon>
        <taxon>Bacteroidota</taxon>
        <taxon>Flavobacteriia</taxon>
        <taxon>Flavobacteriales</taxon>
        <taxon>Weeksellaceae</taxon>
        <taxon>Chryseobacterium group</taxon>
        <taxon>Chryseobacterium</taxon>
    </lineage>
</organism>
<dbReference type="Pfam" id="PF13650">
    <property type="entry name" value="Asp_protease_2"/>
    <property type="match status" value="1"/>
</dbReference>
<keyword evidence="2" id="KW-0645">Protease</keyword>
<keyword evidence="3" id="KW-1185">Reference proteome</keyword>
<feature type="domain" description="PDZ" evidence="1">
    <location>
        <begin position="333"/>
        <end position="412"/>
    </location>
</feature>